<evidence type="ECO:0000256" key="4">
    <source>
        <dbReference type="SAM" id="MobiDB-lite"/>
    </source>
</evidence>
<protein>
    <recommendedName>
        <fullName evidence="7">Pre-mRNA-splicing factor CWC15</fullName>
    </recommendedName>
</protein>
<evidence type="ECO:0000256" key="2">
    <source>
        <dbReference type="ARBA" id="ARBA00022664"/>
    </source>
</evidence>
<dbReference type="GO" id="GO:0003723">
    <property type="term" value="F:RNA binding"/>
    <property type="evidence" value="ECO:0007669"/>
    <property type="project" value="TreeGrafter"/>
</dbReference>
<gene>
    <name evidence="5" type="ORF">PSON_ATCC_30995.1.T0090305</name>
</gene>
<organism evidence="5 6">
    <name type="scientific">Paramecium sonneborni</name>
    <dbReference type="NCBI Taxonomy" id="65129"/>
    <lineage>
        <taxon>Eukaryota</taxon>
        <taxon>Sar</taxon>
        <taxon>Alveolata</taxon>
        <taxon>Ciliophora</taxon>
        <taxon>Intramacronucleata</taxon>
        <taxon>Oligohymenophorea</taxon>
        <taxon>Peniculida</taxon>
        <taxon>Parameciidae</taxon>
        <taxon>Paramecium</taxon>
    </lineage>
</organism>
<dbReference type="EMBL" id="CAJJDN010000009">
    <property type="protein sequence ID" value="CAD8055561.1"/>
    <property type="molecule type" value="Genomic_DNA"/>
</dbReference>
<accession>A0A8S1KM65</accession>
<comment type="similarity">
    <text evidence="1">Belongs to the CWC15 family.</text>
</comment>
<comment type="caution">
    <text evidence="5">The sequence shown here is derived from an EMBL/GenBank/DDBJ whole genome shotgun (WGS) entry which is preliminary data.</text>
</comment>
<dbReference type="OrthoDB" id="30179at2759"/>
<dbReference type="InterPro" id="IPR006973">
    <property type="entry name" value="Cwf_Cwc_15"/>
</dbReference>
<evidence type="ECO:0000256" key="1">
    <source>
        <dbReference type="ARBA" id="ARBA00006644"/>
    </source>
</evidence>
<dbReference type="PANTHER" id="PTHR12718:SF2">
    <property type="entry name" value="SPLICEOSOME-ASSOCIATED PROTEIN CWC15 HOMOLOG"/>
    <property type="match status" value="1"/>
</dbReference>
<proteinExistence type="inferred from homology"/>
<evidence type="ECO:0000313" key="5">
    <source>
        <dbReference type="EMBL" id="CAD8055561.1"/>
    </source>
</evidence>
<keyword evidence="2" id="KW-0507">mRNA processing</keyword>
<name>A0A8S1KM65_9CILI</name>
<feature type="compositionally biased region" description="Basic and acidic residues" evidence="4">
    <location>
        <begin position="67"/>
        <end position="77"/>
    </location>
</feature>
<reference evidence="5" key="1">
    <citation type="submission" date="2021-01" db="EMBL/GenBank/DDBJ databases">
        <authorList>
            <consortium name="Genoscope - CEA"/>
            <person name="William W."/>
        </authorList>
    </citation>
    <scope>NUCLEOTIDE SEQUENCE</scope>
</reference>
<keyword evidence="6" id="KW-1185">Reference proteome</keyword>
<sequence>MTTAHRPTYRPAIGGSEQGGNKMLVHSRSYHSKDLPAYLILKMRQPGQGTQEELQQKDFKMDLLKREEEGRRQRELKALGVSETSLAIEATQKNQNKDVQEPMLLKKTKLEEKEVYPQDADDKEFIKSSDDEEENAQKPEKLIISQQDLKIEETSSSSSDGEDDDELLMKEYQKIKEQREIEEKKKFLEKQEYLDKNREEEIIKGNPLLISEDYSLKKKWYEDTIFKNQSRLEVKEKQRFINDAVRSDFHRKFLNRYIQM</sequence>
<dbReference type="GO" id="GO:0071013">
    <property type="term" value="C:catalytic step 2 spliceosome"/>
    <property type="evidence" value="ECO:0007669"/>
    <property type="project" value="TreeGrafter"/>
</dbReference>
<feature type="region of interest" description="Disordered" evidence="4">
    <location>
        <begin position="67"/>
        <end position="105"/>
    </location>
</feature>
<dbReference type="GO" id="GO:0045292">
    <property type="term" value="P:mRNA cis splicing, via spliceosome"/>
    <property type="evidence" value="ECO:0007669"/>
    <property type="project" value="TreeGrafter"/>
</dbReference>
<dbReference type="AlphaFoldDB" id="A0A8S1KM65"/>
<dbReference type="Pfam" id="PF04889">
    <property type="entry name" value="Cwf_Cwc_15"/>
    <property type="match status" value="1"/>
</dbReference>
<evidence type="ECO:0008006" key="7">
    <source>
        <dbReference type="Google" id="ProtNLM"/>
    </source>
</evidence>
<dbReference type="Proteomes" id="UP000692954">
    <property type="component" value="Unassembled WGS sequence"/>
</dbReference>
<evidence type="ECO:0000313" key="6">
    <source>
        <dbReference type="Proteomes" id="UP000692954"/>
    </source>
</evidence>
<feature type="region of interest" description="Disordered" evidence="4">
    <location>
        <begin position="128"/>
        <end position="168"/>
    </location>
</feature>
<feature type="compositionally biased region" description="Basic and acidic residues" evidence="4">
    <location>
        <begin position="128"/>
        <end position="141"/>
    </location>
</feature>
<keyword evidence="3" id="KW-0508">mRNA splicing</keyword>
<evidence type="ECO:0000256" key="3">
    <source>
        <dbReference type="ARBA" id="ARBA00023187"/>
    </source>
</evidence>
<feature type="region of interest" description="Disordered" evidence="4">
    <location>
        <begin position="1"/>
        <end position="21"/>
    </location>
</feature>
<dbReference type="PANTHER" id="PTHR12718">
    <property type="entry name" value="CELL CYCLE CONTROL PROTEIN CWF15"/>
    <property type="match status" value="1"/>
</dbReference>